<evidence type="ECO:0000313" key="2">
    <source>
        <dbReference type="Proteomes" id="UP000299102"/>
    </source>
</evidence>
<gene>
    <name evidence="1" type="ORF">EVAR_60413_1</name>
</gene>
<dbReference type="Proteomes" id="UP000299102">
    <property type="component" value="Unassembled WGS sequence"/>
</dbReference>
<evidence type="ECO:0000313" key="1">
    <source>
        <dbReference type="EMBL" id="GBP87681.1"/>
    </source>
</evidence>
<reference evidence="1 2" key="1">
    <citation type="journal article" date="2019" name="Commun. Biol.">
        <title>The bagworm genome reveals a unique fibroin gene that provides high tensile strength.</title>
        <authorList>
            <person name="Kono N."/>
            <person name="Nakamura H."/>
            <person name="Ohtoshi R."/>
            <person name="Tomita M."/>
            <person name="Numata K."/>
            <person name="Arakawa K."/>
        </authorList>
    </citation>
    <scope>NUCLEOTIDE SEQUENCE [LARGE SCALE GENOMIC DNA]</scope>
</reference>
<proteinExistence type="predicted"/>
<keyword evidence="2" id="KW-1185">Reference proteome</keyword>
<name>A0A4C1ZFS5_EUMVA</name>
<dbReference type="AlphaFoldDB" id="A0A4C1ZFS5"/>
<organism evidence="1 2">
    <name type="scientific">Eumeta variegata</name>
    <name type="common">Bagworm moth</name>
    <name type="synonym">Eumeta japonica</name>
    <dbReference type="NCBI Taxonomy" id="151549"/>
    <lineage>
        <taxon>Eukaryota</taxon>
        <taxon>Metazoa</taxon>
        <taxon>Ecdysozoa</taxon>
        <taxon>Arthropoda</taxon>
        <taxon>Hexapoda</taxon>
        <taxon>Insecta</taxon>
        <taxon>Pterygota</taxon>
        <taxon>Neoptera</taxon>
        <taxon>Endopterygota</taxon>
        <taxon>Lepidoptera</taxon>
        <taxon>Glossata</taxon>
        <taxon>Ditrysia</taxon>
        <taxon>Tineoidea</taxon>
        <taxon>Psychidae</taxon>
        <taxon>Oiketicinae</taxon>
        <taxon>Eumeta</taxon>
    </lineage>
</organism>
<dbReference type="EMBL" id="BGZK01001876">
    <property type="protein sequence ID" value="GBP87681.1"/>
    <property type="molecule type" value="Genomic_DNA"/>
</dbReference>
<comment type="caution">
    <text evidence="1">The sequence shown here is derived from an EMBL/GenBank/DDBJ whole genome shotgun (WGS) entry which is preliminary data.</text>
</comment>
<accession>A0A4C1ZFS5</accession>
<sequence length="73" mass="8229">MYRCYEQNLRIYLSLGRCVEGGGWLGDSRLARNCGQEATRVSYKERAARGVADTWSSESCHLSLVYSRYGSGK</sequence>
<protein>
    <submittedName>
        <fullName evidence="1">Uncharacterized protein</fullName>
    </submittedName>
</protein>